<reference evidence="11 12" key="1">
    <citation type="submission" date="2016-10" db="EMBL/GenBank/DDBJ databases">
        <authorList>
            <person name="de Groot N.N."/>
        </authorList>
    </citation>
    <scope>NUCLEOTIDE SEQUENCE [LARGE SCALE GENOMIC DNA]</scope>
    <source>
        <strain evidence="11 12">MON 2.2</strain>
    </source>
</reference>
<feature type="transmembrane region" description="Helical" evidence="9">
    <location>
        <begin position="55"/>
        <end position="80"/>
    </location>
</feature>
<dbReference type="SMART" id="SM00014">
    <property type="entry name" value="acidPPc"/>
    <property type="match status" value="1"/>
</dbReference>
<dbReference type="InterPro" id="IPR000326">
    <property type="entry name" value="PAP2/HPO"/>
</dbReference>
<comment type="similarity">
    <text evidence="2">Belongs to the diacylglycerol/lipid kinase family.</text>
</comment>
<keyword evidence="9" id="KW-0812">Transmembrane</keyword>
<keyword evidence="3" id="KW-0808">Transferase</keyword>
<proteinExistence type="inferred from homology"/>
<dbReference type="Pfam" id="PF19279">
    <property type="entry name" value="YegS_C"/>
    <property type="match status" value="1"/>
</dbReference>
<evidence type="ECO:0000256" key="8">
    <source>
        <dbReference type="ARBA" id="ARBA00023264"/>
    </source>
</evidence>
<dbReference type="InterPro" id="IPR017438">
    <property type="entry name" value="ATP-NAD_kinase_N"/>
</dbReference>
<keyword evidence="4" id="KW-0547">Nucleotide-binding</keyword>
<evidence type="ECO:0000256" key="4">
    <source>
        <dbReference type="ARBA" id="ARBA00022741"/>
    </source>
</evidence>
<protein>
    <submittedName>
        <fullName evidence="11">Diacylglycerol kinase family enzyme</fullName>
    </submittedName>
</protein>
<dbReference type="Pfam" id="PF00781">
    <property type="entry name" value="DAGK_cat"/>
    <property type="match status" value="1"/>
</dbReference>
<dbReference type="InterPro" id="IPR050187">
    <property type="entry name" value="Lipid_Phosphate_FormReg"/>
</dbReference>
<keyword evidence="9" id="KW-1133">Transmembrane helix</keyword>
<dbReference type="GO" id="GO:0016301">
    <property type="term" value="F:kinase activity"/>
    <property type="evidence" value="ECO:0007669"/>
    <property type="project" value="UniProtKB-KW"/>
</dbReference>
<evidence type="ECO:0000313" key="11">
    <source>
        <dbReference type="EMBL" id="SDD16138.1"/>
    </source>
</evidence>
<dbReference type="InterPro" id="IPR036938">
    <property type="entry name" value="PAP2/HPO_sf"/>
</dbReference>
<dbReference type="AlphaFoldDB" id="A0A1G6SGY7"/>
<evidence type="ECO:0000256" key="7">
    <source>
        <dbReference type="ARBA" id="ARBA00023209"/>
    </source>
</evidence>
<keyword evidence="6" id="KW-0067">ATP-binding</keyword>
<evidence type="ECO:0000256" key="5">
    <source>
        <dbReference type="ARBA" id="ARBA00022777"/>
    </source>
</evidence>
<evidence type="ECO:0000256" key="3">
    <source>
        <dbReference type="ARBA" id="ARBA00022679"/>
    </source>
</evidence>
<dbReference type="InterPro" id="IPR001206">
    <property type="entry name" value="Diacylglycerol_kinase_cat_dom"/>
</dbReference>
<dbReference type="SUPFAM" id="SSF48317">
    <property type="entry name" value="Acid phosphatase/Vanadium-dependent haloperoxidase"/>
    <property type="match status" value="1"/>
</dbReference>
<comment type="cofactor">
    <cofactor evidence="1">
        <name>Mg(2+)</name>
        <dbReference type="ChEBI" id="CHEBI:18420"/>
    </cofactor>
</comment>
<dbReference type="PANTHER" id="PTHR12358">
    <property type="entry name" value="SPHINGOSINE KINASE"/>
    <property type="match status" value="1"/>
</dbReference>
<feature type="domain" description="DAGKc" evidence="10">
    <location>
        <begin position="225"/>
        <end position="354"/>
    </location>
</feature>
<name>A0A1G6SGY7_9ACTN</name>
<feature type="transmembrane region" description="Helical" evidence="9">
    <location>
        <begin position="190"/>
        <end position="208"/>
    </location>
</feature>
<evidence type="ECO:0000313" key="12">
    <source>
        <dbReference type="Proteomes" id="UP000198546"/>
    </source>
</evidence>
<dbReference type="SUPFAM" id="SSF111331">
    <property type="entry name" value="NAD kinase/diacylglycerol kinase-like"/>
    <property type="match status" value="1"/>
</dbReference>
<dbReference type="Gene3D" id="2.60.200.40">
    <property type="match status" value="1"/>
</dbReference>
<evidence type="ECO:0000256" key="6">
    <source>
        <dbReference type="ARBA" id="ARBA00022840"/>
    </source>
</evidence>
<keyword evidence="12" id="KW-1185">Reference proteome</keyword>
<dbReference type="SMART" id="SM00046">
    <property type="entry name" value="DAGKc"/>
    <property type="match status" value="1"/>
</dbReference>
<dbReference type="PROSITE" id="PS50146">
    <property type="entry name" value="DAGK"/>
    <property type="match status" value="1"/>
</dbReference>
<dbReference type="Gene3D" id="3.40.50.10330">
    <property type="entry name" value="Probable inorganic polyphosphate/atp-NAD kinase, domain 1"/>
    <property type="match status" value="1"/>
</dbReference>
<evidence type="ECO:0000256" key="9">
    <source>
        <dbReference type="SAM" id="Phobius"/>
    </source>
</evidence>
<dbReference type="Proteomes" id="UP000198546">
    <property type="component" value="Chromosome i"/>
</dbReference>
<dbReference type="InterPro" id="IPR045540">
    <property type="entry name" value="YegS/DAGK_C"/>
</dbReference>
<dbReference type="Gene3D" id="1.20.144.10">
    <property type="entry name" value="Phosphatidic acid phosphatase type 2/haloperoxidase"/>
    <property type="match status" value="1"/>
</dbReference>
<dbReference type="OrthoDB" id="3171056at2"/>
<keyword evidence="7" id="KW-0594">Phospholipid biosynthesis</keyword>
<sequence length="559" mass="59788">MSERRLPPTLAWVVAIGSLVAFAVLAGLVAGGHLDALDRATAARPLRPGSPAEEVFSAVALLTMPVVLYTVVVGFGLWCARHRLRNLAVAVLAAVPLAWGGNYVWKHLVERERPPSPHELISATGYAFPSGHATAVAVLVVTVSATIIHTRQARQVTASWRLGGTSLVLLVLLDRWIMSAHWVSDLLGGLLWGVAATSLTLLVARVRVMPYELDRFVHPRLDPEQPQRTCAVVYNPSKVTDWPSFRRRVEYELAARRYTPLWLETTVGDPGRAMTARALREGADLVLGAGGDGTIRVVCDGLAGTGVPFGLIPAGTGNLLARNLGVPLDETTALKVALDGVDTPIDLVRLTVDGEREGEHFTVMAGLGIDAVIMAATNPDLKRAVGSAAYFVAAARSASHPPVHATIRVDDGPVLRRRASVIVIGNVGFLQGGIPLMPEAKANDGLLDLLVASPAGAKDWARIVTRVLTRRDRDEAKLDRLTGRRVSIRIDRTDWYEMDGDTAGRCSSMVAEVVPGALVLRLPAAHRQGLVDEVSMALAAADAQRVERRSEASQATASA</sequence>
<dbReference type="Pfam" id="PF01569">
    <property type="entry name" value="PAP2"/>
    <property type="match status" value="1"/>
</dbReference>
<dbReference type="EMBL" id="LT629688">
    <property type="protein sequence ID" value="SDD16138.1"/>
    <property type="molecule type" value="Genomic_DNA"/>
</dbReference>
<accession>A0A1G6SGY7</accession>
<dbReference type="GO" id="GO:0005524">
    <property type="term" value="F:ATP binding"/>
    <property type="evidence" value="ECO:0007669"/>
    <property type="project" value="UniProtKB-KW"/>
</dbReference>
<evidence type="ECO:0000256" key="1">
    <source>
        <dbReference type="ARBA" id="ARBA00001946"/>
    </source>
</evidence>
<keyword evidence="7" id="KW-0443">Lipid metabolism</keyword>
<dbReference type="PANTHER" id="PTHR12358:SF54">
    <property type="entry name" value="SPHINGOSINE KINASE RELATED PROTEIN"/>
    <property type="match status" value="1"/>
</dbReference>
<feature type="transmembrane region" description="Helical" evidence="9">
    <location>
        <begin position="87"/>
        <end position="105"/>
    </location>
</feature>
<keyword evidence="5 11" id="KW-0418">Kinase</keyword>
<dbReference type="GO" id="GO:0008654">
    <property type="term" value="P:phospholipid biosynthetic process"/>
    <property type="evidence" value="ECO:0007669"/>
    <property type="project" value="UniProtKB-KW"/>
</dbReference>
<dbReference type="STRING" id="675864.SAMN04489747_0327"/>
<evidence type="ECO:0000259" key="10">
    <source>
        <dbReference type="PROSITE" id="PS50146"/>
    </source>
</evidence>
<feature type="transmembrane region" description="Helical" evidence="9">
    <location>
        <begin position="125"/>
        <end position="148"/>
    </location>
</feature>
<organism evidence="11 12">
    <name type="scientific">Auraticoccus monumenti</name>
    <dbReference type="NCBI Taxonomy" id="675864"/>
    <lineage>
        <taxon>Bacteria</taxon>
        <taxon>Bacillati</taxon>
        <taxon>Actinomycetota</taxon>
        <taxon>Actinomycetes</taxon>
        <taxon>Propionibacteriales</taxon>
        <taxon>Propionibacteriaceae</taxon>
        <taxon>Auraticoccus</taxon>
    </lineage>
</organism>
<keyword evidence="7" id="KW-0444">Lipid biosynthesis</keyword>
<dbReference type="RefSeq" id="WP_157676913.1">
    <property type="nucleotide sequence ID" value="NZ_LT629688.1"/>
</dbReference>
<keyword evidence="8" id="KW-1208">Phospholipid metabolism</keyword>
<gene>
    <name evidence="11" type="ORF">SAMN04489747_0327</name>
</gene>
<evidence type="ECO:0000256" key="2">
    <source>
        <dbReference type="ARBA" id="ARBA00005983"/>
    </source>
</evidence>
<dbReference type="InterPro" id="IPR016064">
    <property type="entry name" value="NAD/diacylglycerol_kinase_sf"/>
</dbReference>
<keyword evidence="9" id="KW-0472">Membrane</keyword>